<protein>
    <submittedName>
        <fullName evidence="1">Uncharacterized protein</fullName>
    </submittedName>
</protein>
<accession>A0A1B6HIJ1</accession>
<organism evidence="1">
    <name type="scientific">Homalodisca liturata</name>
    <dbReference type="NCBI Taxonomy" id="320908"/>
    <lineage>
        <taxon>Eukaryota</taxon>
        <taxon>Metazoa</taxon>
        <taxon>Ecdysozoa</taxon>
        <taxon>Arthropoda</taxon>
        <taxon>Hexapoda</taxon>
        <taxon>Insecta</taxon>
        <taxon>Pterygota</taxon>
        <taxon>Neoptera</taxon>
        <taxon>Paraneoptera</taxon>
        <taxon>Hemiptera</taxon>
        <taxon>Auchenorrhyncha</taxon>
        <taxon>Membracoidea</taxon>
        <taxon>Cicadellidae</taxon>
        <taxon>Cicadellinae</taxon>
        <taxon>Proconiini</taxon>
        <taxon>Homalodisca</taxon>
    </lineage>
</organism>
<name>A0A1B6HIJ1_9HEMI</name>
<evidence type="ECO:0000313" key="1">
    <source>
        <dbReference type="EMBL" id="JAS74459.1"/>
    </source>
</evidence>
<reference evidence="1" key="1">
    <citation type="submission" date="2015-11" db="EMBL/GenBank/DDBJ databases">
        <title>De novo transcriptome assembly of four potential Pierce s Disease insect vectors from Arizona vineyards.</title>
        <authorList>
            <person name="Tassone E.E."/>
        </authorList>
    </citation>
    <scope>NUCLEOTIDE SEQUENCE</scope>
</reference>
<sequence length="99" mass="11209">MSQKSIGRASKISCREGNEWSYGKDSPSTTNICGVGPKPGAAEADTLASMHTFVHYRYQVDLPIFNHFTHSKFYTFLNMLFTSVYLYTLTVNQNYKIIA</sequence>
<dbReference type="EMBL" id="GECU01033247">
    <property type="protein sequence ID" value="JAS74459.1"/>
    <property type="molecule type" value="Transcribed_RNA"/>
</dbReference>
<proteinExistence type="predicted"/>
<dbReference type="AlphaFoldDB" id="A0A1B6HIJ1"/>
<gene>
    <name evidence="1" type="ORF">g.37131</name>
</gene>